<dbReference type="InterPro" id="IPR008952">
    <property type="entry name" value="Tetraspanin_EC2_sf"/>
</dbReference>
<feature type="transmembrane region" description="Helical" evidence="5">
    <location>
        <begin position="53"/>
        <end position="72"/>
    </location>
</feature>
<evidence type="ECO:0000256" key="5">
    <source>
        <dbReference type="SAM" id="Phobius"/>
    </source>
</evidence>
<keyword evidence="4 5" id="KW-0472">Membrane</keyword>
<accession>A0A5K4FFE6</accession>
<dbReference type="AlphaFoldDB" id="A0A5K4FFE6"/>
<feature type="transmembrane region" description="Helical" evidence="5">
    <location>
        <begin position="84"/>
        <end position="106"/>
    </location>
</feature>
<feature type="transmembrane region" description="Helical" evidence="5">
    <location>
        <begin position="191"/>
        <end position="213"/>
    </location>
</feature>
<dbReference type="CDD" id="cd03127">
    <property type="entry name" value="tetraspanin_LEL"/>
    <property type="match status" value="1"/>
</dbReference>
<evidence type="ECO:0000313" key="6">
    <source>
        <dbReference type="Proteomes" id="UP000008854"/>
    </source>
</evidence>
<proteinExistence type="predicted"/>
<dbReference type="ExpressionAtlas" id="A0A5K4FFE6">
    <property type="expression patterns" value="differential"/>
</dbReference>
<dbReference type="GO" id="GO:0016020">
    <property type="term" value="C:membrane"/>
    <property type="evidence" value="ECO:0007669"/>
    <property type="project" value="UniProtKB-SubCell"/>
</dbReference>
<evidence type="ECO:0000313" key="7">
    <source>
        <dbReference type="WBParaSite" id="Smp_346900.1"/>
    </source>
</evidence>
<dbReference type="InParanoid" id="A0A5K4FFE6"/>
<evidence type="ECO:0000256" key="4">
    <source>
        <dbReference type="ARBA" id="ARBA00023136"/>
    </source>
</evidence>
<keyword evidence="3 5" id="KW-1133">Transmembrane helix</keyword>
<dbReference type="Proteomes" id="UP000008854">
    <property type="component" value="Unassembled WGS sequence"/>
</dbReference>
<sequence>MKLSLNEQGWNRLFIILNGTFLVYSLVLCGLSIKVQDDLSQFNEILQRISPSIIPVIIFTGLIGIIAAITGYCKILKQNQIITILHIISLSIATVTELCIAIGTIMTPNEFYTKANSSLQNSLHYYEQHPVYTEQFNHLQENYKCCGSLLFTDYRRTNNSLPVSCKDDKFIYAVGCTEALNKHVYKYIDPILALCFIFSIIKSIYLLIIIWMIHRSSNGKDPYTLECC</sequence>
<keyword evidence="6" id="KW-1185">Reference proteome</keyword>
<organism evidence="6 7">
    <name type="scientific">Schistosoma mansoni</name>
    <name type="common">Blood fluke</name>
    <dbReference type="NCBI Taxonomy" id="6183"/>
    <lineage>
        <taxon>Eukaryota</taxon>
        <taxon>Metazoa</taxon>
        <taxon>Spiralia</taxon>
        <taxon>Lophotrochozoa</taxon>
        <taxon>Platyhelminthes</taxon>
        <taxon>Trematoda</taxon>
        <taxon>Digenea</taxon>
        <taxon>Strigeidida</taxon>
        <taxon>Schistosomatoidea</taxon>
        <taxon>Schistosomatidae</taxon>
        <taxon>Schistosoma</taxon>
    </lineage>
</organism>
<dbReference type="WBParaSite" id="Smp_346900.1">
    <property type="protein sequence ID" value="Smp_346900.1"/>
    <property type="gene ID" value="Smp_346900"/>
</dbReference>
<reference evidence="6" key="1">
    <citation type="journal article" date="2012" name="PLoS Negl. Trop. Dis.">
        <title>A systematically improved high quality genome and transcriptome of the human blood fluke Schistosoma mansoni.</title>
        <authorList>
            <person name="Protasio A.V."/>
            <person name="Tsai I.J."/>
            <person name="Babbage A."/>
            <person name="Nichol S."/>
            <person name="Hunt M."/>
            <person name="Aslett M.A."/>
            <person name="De Silva N."/>
            <person name="Velarde G.S."/>
            <person name="Anderson T.J."/>
            <person name="Clark R.C."/>
            <person name="Davidson C."/>
            <person name="Dillon G.P."/>
            <person name="Holroyd N.E."/>
            <person name="LoVerde P.T."/>
            <person name="Lloyd C."/>
            <person name="McQuillan J."/>
            <person name="Oliveira G."/>
            <person name="Otto T.D."/>
            <person name="Parker-Manuel S.J."/>
            <person name="Quail M.A."/>
            <person name="Wilson R.A."/>
            <person name="Zerlotini A."/>
            <person name="Dunne D.W."/>
            <person name="Berriman M."/>
        </authorList>
    </citation>
    <scope>NUCLEOTIDE SEQUENCE [LARGE SCALE GENOMIC DNA]</scope>
    <source>
        <strain evidence="6">Puerto Rican</strain>
    </source>
</reference>
<evidence type="ECO:0000256" key="2">
    <source>
        <dbReference type="ARBA" id="ARBA00022692"/>
    </source>
</evidence>
<dbReference type="Gene3D" id="1.10.1450.10">
    <property type="entry name" value="Tetraspanin"/>
    <property type="match status" value="1"/>
</dbReference>
<dbReference type="InterPro" id="IPR018499">
    <property type="entry name" value="Tetraspanin/Peripherin"/>
</dbReference>
<evidence type="ECO:0000256" key="3">
    <source>
        <dbReference type="ARBA" id="ARBA00022989"/>
    </source>
</evidence>
<reference evidence="7" key="2">
    <citation type="submission" date="2019-11" db="UniProtKB">
        <authorList>
            <consortium name="WormBaseParasite"/>
        </authorList>
    </citation>
    <scope>IDENTIFICATION</scope>
    <source>
        <strain evidence="7">Puerto Rican</strain>
    </source>
</reference>
<keyword evidence="2 5" id="KW-0812">Transmembrane</keyword>
<dbReference type="Pfam" id="PF00335">
    <property type="entry name" value="Tetraspanin"/>
    <property type="match status" value="1"/>
</dbReference>
<name>A0A5K4FFE6_SCHMA</name>
<feature type="transmembrane region" description="Helical" evidence="5">
    <location>
        <begin position="12"/>
        <end position="33"/>
    </location>
</feature>
<comment type="subcellular location">
    <subcellularLocation>
        <location evidence="1">Membrane</location>
        <topology evidence="1">Multi-pass membrane protein</topology>
    </subcellularLocation>
</comment>
<evidence type="ECO:0000256" key="1">
    <source>
        <dbReference type="ARBA" id="ARBA00004141"/>
    </source>
</evidence>
<protein>
    <submittedName>
        <fullName evidence="7">Similar to tetraspanin TE736</fullName>
    </submittedName>
</protein>
<dbReference type="SUPFAM" id="SSF48652">
    <property type="entry name" value="Tetraspanin"/>
    <property type="match status" value="1"/>
</dbReference>